<protein>
    <submittedName>
        <fullName evidence="1">Uncharacterized protein</fullName>
    </submittedName>
</protein>
<keyword evidence="2" id="KW-1185">Reference proteome</keyword>
<accession>A0A4Z0JAY3</accession>
<name>A0A4Z0JAY3_9LACO</name>
<dbReference type="EMBL" id="RKLX01000002">
    <property type="protein sequence ID" value="TGD19975.1"/>
    <property type="molecule type" value="Genomic_DNA"/>
</dbReference>
<evidence type="ECO:0000313" key="1">
    <source>
        <dbReference type="EMBL" id="TGD19975.1"/>
    </source>
</evidence>
<comment type="caution">
    <text evidence="1">The sequence shown here is derived from an EMBL/GenBank/DDBJ whole genome shotgun (WGS) entry which is preliminary data.</text>
</comment>
<organism evidence="1 2">
    <name type="scientific">Levilactobacillus suantsaiihabitans</name>
    <dbReference type="NCBI Taxonomy" id="2487722"/>
    <lineage>
        <taxon>Bacteria</taxon>
        <taxon>Bacillati</taxon>
        <taxon>Bacillota</taxon>
        <taxon>Bacilli</taxon>
        <taxon>Lactobacillales</taxon>
        <taxon>Lactobacillaceae</taxon>
        <taxon>Levilactobacillus</taxon>
    </lineage>
</organism>
<evidence type="ECO:0000313" key="2">
    <source>
        <dbReference type="Proteomes" id="UP000297348"/>
    </source>
</evidence>
<gene>
    <name evidence="1" type="ORF">EGT51_01935</name>
</gene>
<dbReference type="AlphaFoldDB" id="A0A4Z0JAY3"/>
<proteinExistence type="predicted"/>
<reference evidence="1 2" key="1">
    <citation type="submission" date="2018-10" db="EMBL/GenBank/DDBJ databases">
        <title>Lactobacillus sp. R7 and Lactobacillus sp. R19 isolated from fermented mustard green product of Taiwan.</title>
        <authorList>
            <person name="Lin S.-T."/>
        </authorList>
    </citation>
    <scope>NUCLEOTIDE SEQUENCE [LARGE SCALE GENOMIC DNA]</scope>
    <source>
        <strain evidence="1 2">BCRC 81129</strain>
    </source>
</reference>
<dbReference type="Proteomes" id="UP000297348">
    <property type="component" value="Unassembled WGS sequence"/>
</dbReference>
<sequence>MEPAVSTVLAEVASRPTAWGDFGDWRLVPGFKANRKPVLWLEVSPIAGGTPGSRRHLVCLIVAGNILI</sequence>